<dbReference type="AlphaFoldDB" id="A0A5J4Q5V5"/>
<sequence>FFGEDEKKNKMLFQKRRDAQIIHTFTNASSEWNINYT</sequence>
<organism evidence="1">
    <name type="scientific">termite gut metagenome</name>
    <dbReference type="NCBI Taxonomy" id="433724"/>
    <lineage>
        <taxon>unclassified sequences</taxon>
        <taxon>metagenomes</taxon>
        <taxon>organismal metagenomes</taxon>
    </lineage>
</organism>
<dbReference type="EMBL" id="SNRY01004666">
    <property type="protein sequence ID" value="KAA6317027.1"/>
    <property type="molecule type" value="Genomic_DNA"/>
</dbReference>
<comment type="caution">
    <text evidence="1">The sequence shown here is derived from an EMBL/GenBank/DDBJ whole genome shotgun (WGS) entry which is preliminary data.</text>
</comment>
<protein>
    <submittedName>
        <fullName evidence="1">Uncharacterized protein</fullName>
    </submittedName>
</protein>
<evidence type="ECO:0000313" key="2">
    <source>
        <dbReference type="EMBL" id="KAA6337267.1"/>
    </source>
</evidence>
<proteinExistence type="predicted"/>
<gene>
    <name evidence="2" type="ORF">EZS27_014643</name>
    <name evidence="1" type="ORF">EZS27_032758</name>
</gene>
<name>A0A5J4Q5V5_9ZZZZ</name>
<reference evidence="1" key="1">
    <citation type="submission" date="2019-03" db="EMBL/GenBank/DDBJ databases">
        <title>Single cell metagenomics reveals metabolic interactions within the superorganism composed of flagellate Streblomastix strix and complex community of Bacteroidetes bacteria on its surface.</title>
        <authorList>
            <person name="Treitli S.C."/>
            <person name="Kolisko M."/>
            <person name="Husnik F."/>
            <person name="Keeling P."/>
            <person name="Hampl V."/>
        </authorList>
    </citation>
    <scope>NUCLEOTIDE SEQUENCE</scope>
    <source>
        <strain evidence="1">STM</strain>
    </source>
</reference>
<evidence type="ECO:0000313" key="1">
    <source>
        <dbReference type="EMBL" id="KAA6317027.1"/>
    </source>
</evidence>
<feature type="non-terminal residue" evidence="1">
    <location>
        <position position="1"/>
    </location>
</feature>
<accession>A0A5J4Q5V5</accession>
<dbReference type="EMBL" id="SNRY01000715">
    <property type="protein sequence ID" value="KAA6337267.1"/>
    <property type="molecule type" value="Genomic_DNA"/>
</dbReference>